<proteinExistence type="predicted"/>
<keyword evidence="3" id="KW-1185">Reference proteome</keyword>
<dbReference type="InterPro" id="IPR009057">
    <property type="entry name" value="Homeodomain-like_sf"/>
</dbReference>
<gene>
    <name evidence="2" type="ORF">HP438_00075</name>
</gene>
<dbReference type="GO" id="GO:0003676">
    <property type="term" value="F:nucleic acid binding"/>
    <property type="evidence" value="ECO:0007669"/>
    <property type="project" value="InterPro"/>
</dbReference>
<evidence type="ECO:0000313" key="2">
    <source>
        <dbReference type="EMBL" id="NUU45388.1"/>
    </source>
</evidence>
<dbReference type="PANTHER" id="PTHR46564">
    <property type="entry name" value="TRANSPOSASE"/>
    <property type="match status" value="1"/>
</dbReference>
<dbReference type="AlphaFoldDB" id="A0A7Y6B2H6"/>
<dbReference type="Pfam" id="PF13358">
    <property type="entry name" value="DDE_3"/>
    <property type="match status" value="1"/>
</dbReference>
<comment type="caution">
    <text evidence="2">The sequence shown here is derived from an EMBL/GenBank/DDBJ whole genome shotgun (WGS) entry which is preliminary data.</text>
</comment>
<dbReference type="RefSeq" id="WP_175310268.1">
    <property type="nucleotide sequence ID" value="NZ_CBCRYR010000112.1"/>
</dbReference>
<dbReference type="Proteomes" id="UP000536441">
    <property type="component" value="Unassembled WGS sequence"/>
</dbReference>
<accession>A0A7Y6B2H6</accession>
<evidence type="ECO:0000259" key="1">
    <source>
        <dbReference type="Pfam" id="PF13358"/>
    </source>
</evidence>
<sequence length="315" mass="35151">MGKPLSMDLRSRALAAVDEGMSCRAAARRFGVAAATVIRWHDQRRSTGGYAAKAQGGDTRSRRIEAHAPMILALHEARRDITLDELRRELGQAGVMVAISTLHRFFARHGITPQKKTGHAIEQDRADVLSQREAWFDGQLDLDPARLVFIDETWTATNMTRSHGRCRRGERLRMGYPHGHRKTTTLVAGLRMTGMVAPMVLDGPINGDWFEAYVGQVLLPDLRRGDVVIMDNLSSHKRAGVRDLIEAAGARLMFLPPYSPDFNPIEKAFARLKAMLRKAGERTVSGLWSLIGRLVDLFQPQECANYFSSCGYDPD</sequence>
<dbReference type="EMBL" id="JABMCH010000022">
    <property type="protein sequence ID" value="NUU45388.1"/>
    <property type="molecule type" value="Genomic_DNA"/>
</dbReference>
<organism evidence="2 3">
    <name type="scientific">Sphingomonas zeae</name>
    <dbReference type="NCBI Taxonomy" id="1646122"/>
    <lineage>
        <taxon>Bacteria</taxon>
        <taxon>Pseudomonadati</taxon>
        <taxon>Pseudomonadota</taxon>
        <taxon>Alphaproteobacteria</taxon>
        <taxon>Sphingomonadales</taxon>
        <taxon>Sphingomonadaceae</taxon>
        <taxon>Sphingomonas</taxon>
    </lineage>
</organism>
<evidence type="ECO:0000313" key="3">
    <source>
        <dbReference type="Proteomes" id="UP000536441"/>
    </source>
</evidence>
<protein>
    <submittedName>
        <fullName evidence="2">IS630 family transposase</fullName>
    </submittedName>
</protein>
<dbReference type="InterPro" id="IPR038717">
    <property type="entry name" value="Tc1-like_DDE_dom"/>
</dbReference>
<dbReference type="InterPro" id="IPR036397">
    <property type="entry name" value="RNaseH_sf"/>
</dbReference>
<reference evidence="2 3" key="1">
    <citation type="submission" date="2020-05" db="EMBL/GenBank/DDBJ databases">
        <title>Genome Sequencing of Type Strains.</title>
        <authorList>
            <person name="Lemaire J.F."/>
            <person name="Inderbitzin P."/>
            <person name="Gregorio O.A."/>
            <person name="Collins S.B."/>
            <person name="Wespe N."/>
            <person name="Knight-Connoni V."/>
        </authorList>
    </citation>
    <scope>NUCLEOTIDE SEQUENCE [LARGE SCALE GENOMIC DNA]</scope>
    <source>
        <strain evidence="2 3">DSM 100049</strain>
    </source>
</reference>
<feature type="domain" description="Tc1-like transposase DDE" evidence="1">
    <location>
        <begin position="146"/>
        <end position="278"/>
    </location>
</feature>
<dbReference type="PANTHER" id="PTHR46564:SF1">
    <property type="entry name" value="TRANSPOSASE"/>
    <property type="match status" value="1"/>
</dbReference>
<name>A0A7Y6B2H6_9SPHN</name>
<dbReference type="Gene3D" id="3.30.420.10">
    <property type="entry name" value="Ribonuclease H-like superfamily/Ribonuclease H"/>
    <property type="match status" value="1"/>
</dbReference>
<dbReference type="InterPro" id="IPR047655">
    <property type="entry name" value="Transpos_IS630-like"/>
</dbReference>
<dbReference type="SUPFAM" id="SSF46689">
    <property type="entry name" value="Homeodomain-like"/>
    <property type="match status" value="1"/>
</dbReference>
<dbReference type="Pfam" id="PF13384">
    <property type="entry name" value="HTH_23"/>
    <property type="match status" value="1"/>
</dbReference>
<dbReference type="NCBIfam" id="NF033545">
    <property type="entry name" value="transpos_IS630"/>
    <property type="match status" value="1"/>
</dbReference>